<dbReference type="Proteomes" id="UP000054107">
    <property type="component" value="Unassembled WGS sequence"/>
</dbReference>
<keyword evidence="3" id="KW-1185">Reference proteome</keyword>
<sequence length="412" mass="46988">MSSMEEKPPADQVGECLYYLLDEAEVQEQQVEQQTETDEDEHDDGISFPSSSLLTSNTFIPTPPKEFSRSKISSVHSTKQVELSIPETKSNAVLSTPFSCDATCTHYSTYHLQIRQESYRQFDLDKLDVVLNPTGVLDVQCILLLNNLKDKLDYPSWLQVVLDKVMQKCRFKPKPTTTWASAAESGTYYYQIEKAFVTTPISYVLDKQAPYGTLDKLEVVFNFTSPKLKEFQANWKRKLTLDIMSNYLEEALTTLLIKKTCHLYPLIFSSTYAKKLTQNLSYLPHIAQSLQKIYITSRSTMSITNHAFSESIEQKLDTIKRNVEIMAPYKNDQEDTTAANADVTKDRLQELARNDTITDYLTLGMYYSLRNDNKLPKTTKNGPTFDPPNALCSIARLWSITCSTSYNDDSLM</sequence>
<evidence type="ECO:0000313" key="2">
    <source>
        <dbReference type="EMBL" id="CEP12453.1"/>
    </source>
</evidence>
<dbReference type="EMBL" id="LN727963">
    <property type="protein sequence ID" value="CEP12453.1"/>
    <property type="molecule type" value="Genomic_DNA"/>
</dbReference>
<proteinExistence type="predicted"/>
<protein>
    <submittedName>
        <fullName evidence="2">Uncharacterized protein</fullName>
    </submittedName>
</protein>
<feature type="region of interest" description="Disordered" evidence="1">
    <location>
        <begin position="27"/>
        <end position="59"/>
    </location>
</feature>
<reference evidence="2 3" key="1">
    <citation type="submission" date="2014-09" db="EMBL/GenBank/DDBJ databases">
        <authorList>
            <person name="Ellenberger Sabrina"/>
        </authorList>
    </citation>
    <scope>NUCLEOTIDE SEQUENCE [LARGE SCALE GENOMIC DNA]</scope>
    <source>
        <strain evidence="2 3">CBS 412.66</strain>
    </source>
</reference>
<evidence type="ECO:0000313" key="3">
    <source>
        <dbReference type="Proteomes" id="UP000054107"/>
    </source>
</evidence>
<accession>A0A0B7NAN1</accession>
<name>A0A0B7NAN1_9FUNG</name>
<dbReference type="AlphaFoldDB" id="A0A0B7NAN1"/>
<dbReference type="OrthoDB" id="2290585at2759"/>
<gene>
    <name evidence="2" type="primary">PARPA_06417.1 scaffold 22511</name>
</gene>
<evidence type="ECO:0000256" key="1">
    <source>
        <dbReference type="SAM" id="MobiDB-lite"/>
    </source>
</evidence>
<organism evidence="2 3">
    <name type="scientific">Parasitella parasitica</name>
    <dbReference type="NCBI Taxonomy" id="35722"/>
    <lineage>
        <taxon>Eukaryota</taxon>
        <taxon>Fungi</taxon>
        <taxon>Fungi incertae sedis</taxon>
        <taxon>Mucoromycota</taxon>
        <taxon>Mucoromycotina</taxon>
        <taxon>Mucoromycetes</taxon>
        <taxon>Mucorales</taxon>
        <taxon>Mucorineae</taxon>
        <taxon>Mucoraceae</taxon>
        <taxon>Parasitella</taxon>
    </lineage>
</organism>
<feature type="compositionally biased region" description="Polar residues" evidence="1">
    <location>
        <begin position="48"/>
        <end position="59"/>
    </location>
</feature>